<evidence type="ECO:0000256" key="8">
    <source>
        <dbReference type="SAM" id="MobiDB-lite"/>
    </source>
</evidence>
<evidence type="ECO:0000256" key="2">
    <source>
        <dbReference type="ARBA" id="ARBA00022490"/>
    </source>
</evidence>
<comment type="caution">
    <text evidence="10">The sequence shown here is derived from an EMBL/GenBank/DDBJ whole genome shotgun (WGS) entry which is preliminary data.</text>
</comment>
<keyword evidence="5" id="KW-0862">Zinc</keyword>
<feature type="compositionally biased region" description="Polar residues" evidence="8">
    <location>
        <begin position="33"/>
        <end position="47"/>
    </location>
</feature>
<keyword evidence="2" id="KW-0963">Cytoplasm</keyword>
<feature type="domain" description="CCHC NOA-type" evidence="9">
    <location>
        <begin position="47"/>
        <end position="79"/>
    </location>
</feature>
<evidence type="ECO:0000256" key="1">
    <source>
        <dbReference type="ARBA" id="ARBA00004496"/>
    </source>
</evidence>
<feature type="non-terminal residue" evidence="10">
    <location>
        <position position="80"/>
    </location>
</feature>
<dbReference type="AlphaFoldDB" id="A0ABD0RYT7"/>
<evidence type="ECO:0000256" key="7">
    <source>
        <dbReference type="PROSITE-ProRule" id="PRU01142"/>
    </source>
</evidence>
<feature type="non-terminal residue" evidence="10">
    <location>
        <position position="1"/>
    </location>
</feature>
<dbReference type="EMBL" id="JAMKFB020000001">
    <property type="protein sequence ID" value="KAL0203481.1"/>
    <property type="molecule type" value="Genomic_DNA"/>
</dbReference>
<keyword evidence="11" id="KW-1185">Reference proteome</keyword>
<accession>A0ABD0RYT7</accession>
<dbReference type="GO" id="GO:0005737">
    <property type="term" value="C:cytoplasm"/>
    <property type="evidence" value="ECO:0007669"/>
    <property type="project" value="UniProtKB-SubCell"/>
</dbReference>
<dbReference type="GO" id="GO:0008270">
    <property type="term" value="F:zinc ion binding"/>
    <property type="evidence" value="ECO:0007669"/>
    <property type="project" value="UniProtKB-KW"/>
</dbReference>
<dbReference type="Proteomes" id="UP001529510">
    <property type="component" value="Unassembled WGS sequence"/>
</dbReference>
<evidence type="ECO:0000313" key="10">
    <source>
        <dbReference type="EMBL" id="KAL0203481.1"/>
    </source>
</evidence>
<protein>
    <recommendedName>
        <fullName evidence="9">CCHC NOA-type domain-containing protein</fullName>
    </recommendedName>
</protein>
<evidence type="ECO:0000256" key="3">
    <source>
        <dbReference type="ARBA" id="ARBA00022723"/>
    </source>
</evidence>
<keyword evidence="3" id="KW-0479">Metal-binding</keyword>
<evidence type="ECO:0000313" key="11">
    <source>
        <dbReference type="Proteomes" id="UP001529510"/>
    </source>
</evidence>
<evidence type="ECO:0000256" key="5">
    <source>
        <dbReference type="ARBA" id="ARBA00022833"/>
    </source>
</evidence>
<feature type="region of interest" description="Disordered" evidence="8">
    <location>
        <begin position="1"/>
        <end position="50"/>
    </location>
</feature>
<evidence type="ECO:0000256" key="4">
    <source>
        <dbReference type="ARBA" id="ARBA00022771"/>
    </source>
</evidence>
<reference evidence="10 11" key="1">
    <citation type="submission" date="2024-05" db="EMBL/GenBank/DDBJ databases">
        <title>Genome sequencing and assembly of Indian major carp, Cirrhinus mrigala (Hamilton, 1822).</title>
        <authorList>
            <person name="Mohindra V."/>
            <person name="Chowdhury L.M."/>
            <person name="Lal K."/>
            <person name="Jena J.K."/>
        </authorList>
    </citation>
    <scope>NUCLEOTIDE SEQUENCE [LARGE SCALE GENOMIC DNA]</scope>
    <source>
        <strain evidence="10">CM1030</strain>
        <tissue evidence="10">Blood</tissue>
    </source>
</reference>
<dbReference type="PROSITE" id="PS51801">
    <property type="entry name" value="ZF_CCHC_NOA"/>
    <property type="match status" value="1"/>
</dbReference>
<organism evidence="10 11">
    <name type="scientific">Cirrhinus mrigala</name>
    <name type="common">Mrigala</name>
    <dbReference type="NCBI Taxonomy" id="683832"/>
    <lineage>
        <taxon>Eukaryota</taxon>
        <taxon>Metazoa</taxon>
        <taxon>Chordata</taxon>
        <taxon>Craniata</taxon>
        <taxon>Vertebrata</taxon>
        <taxon>Euteleostomi</taxon>
        <taxon>Actinopterygii</taxon>
        <taxon>Neopterygii</taxon>
        <taxon>Teleostei</taxon>
        <taxon>Ostariophysi</taxon>
        <taxon>Cypriniformes</taxon>
        <taxon>Cyprinidae</taxon>
        <taxon>Labeoninae</taxon>
        <taxon>Labeonini</taxon>
        <taxon>Cirrhinus</taxon>
    </lineage>
</organism>
<comment type="subcellular location">
    <subcellularLocation>
        <location evidence="1">Cytoplasm</location>
    </subcellularLocation>
</comment>
<dbReference type="InterPro" id="IPR034735">
    <property type="entry name" value="NEMO_ZF"/>
</dbReference>
<name>A0ABD0RYT7_CIRMR</name>
<feature type="compositionally biased region" description="Basic residues" evidence="8">
    <location>
        <begin position="9"/>
        <end position="20"/>
    </location>
</feature>
<keyword evidence="6" id="KW-0175">Coiled coil</keyword>
<evidence type="ECO:0000259" key="9">
    <source>
        <dbReference type="PROSITE" id="PS51801"/>
    </source>
</evidence>
<keyword evidence="4 7" id="KW-0863">Zinc-finger</keyword>
<proteinExistence type="predicted"/>
<gene>
    <name evidence="10" type="ORF">M9458_001499</name>
</gene>
<evidence type="ECO:0000256" key="6">
    <source>
        <dbReference type="ARBA" id="ARBA00023054"/>
    </source>
</evidence>
<sequence>SVQDASSSRRLHIGLKKVPHRQTDTAEPLRNNPPETSSKRTISNTAPQGAAELQCPRCLTTYDDEHAAEYLNHWDECAKL</sequence>